<sequence>MLIENPDSLKAWLTAIIEPLCDADPSALAKYVIASSKRTRPLVSSVLAWKNKWTYSSREKPRNSPESSSKP</sequence>
<dbReference type="AlphaFoldDB" id="A0A7T8GXJ0"/>
<evidence type="ECO:0000313" key="3">
    <source>
        <dbReference type="Proteomes" id="UP000595437"/>
    </source>
</evidence>
<evidence type="ECO:0000256" key="1">
    <source>
        <dbReference type="ARBA" id="ARBA00022884"/>
    </source>
</evidence>
<protein>
    <submittedName>
        <fullName evidence="2">Uncharacterized protein</fullName>
    </submittedName>
</protein>
<gene>
    <name evidence="2" type="ORF">FKW44_020428</name>
</gene>
<keyword evidence="3" id="KW-1185">Reference proteome</keyword>
<dbReference type="PANTHER" id="PTHR14398">
    <property type="entry name" value="RNA RECOGNITION RRM/RNP DOMAIN"/>
    <property type="match status" value="1"/>
</dbReference>
<dbReference type="PANTHER" id="PTHR14398:SF0">
    <property type="entry name" value="ZINC FINGER PROTEIN SWM"/>
    <property type="match status" value="1"/>
</dbReference>
<dbReference type="InterPro" id="IPR045137">
    <property type="entry name" value="RBM26/27"/>
</dbReference>
<evidence type="ECO:0000313" key="2">
    <source>
        <dbReference type="EMBL" id="QQP39517.1"/>
    </source>
</evidence>
<accession>A0A7T8GXJ0</accession>
<name>A0A7T8GXJ0_CALRO</name>
<dbReference type="GO" id="GO:0003723">
    <property type="term" value="F:RNA binding"/>
    <property type="evidence" value="ECO:0007669"/>
    <property type="project" value="UniProtKB-KW"/>
</dbReference>
<dbReference type="OrthoDB" id="443401at2759"/>
<organism evidence="2 3">
    <name type="scientific">Caligus rogercresseyi</name>
    <name type="common">Sea louse</name>
    <dbReference type="NCBI Taxonomy" id="217165"/>
    <lineage>
        <taxon>Eukaryota</taxon>
        <taxon>Metazoa</taxon>
        <taxon>Ecdysozoa</taxon>
        <taxon>Arthropoda</taxon>
        <taxon>Crustacea</taxon>
        <taxon>Multicrustacea</taxon>
        <taxon>Hexanauplia</taxon>
        <taxon>Copepoda</taxon>
        <taxon>Siphonostomatoida</taxon>
        <taxon>Caligidae</taxon>
        <taxon>Caligus</taxon>
    </lineage>
</organism>
<keyword evidence="1" id="KW-0694">RNA-binding</keyword>
<proteinExistence type="predicted"/>
<reference evidence="3" key="1">
    <citation type="submission" date="2021-01" db="EMBL/GenBank/DDBJ databases">
        <title>Caligus Genome Assembly.</title>
        <authorList>
            <person name="Gallardo-Escarate C."/>
        </authorList>
    </citation>
    <scope>NUCLEOTIDE SEQUENCE [LARGE SCALE GENOMIC DNA]</scope>
</reference>
<dbReference type="EMBL" id="CP045903">
    <property type="protein sequence ID" value="QQP39517.1"/>
    <property type="molecule type" value="Genomic_DNA"/>
</dbReference>
<dbReference type="GO" id="GO:0005634">
    <property type="term" value="C:nucleus"/>
    <property type="evidence" value="ECO:0007669"/>
    <property type="project" value="TreeGrafter"/>
</dbReference>
<dbReference type="Proteomes" id="UP000595437">
    <property type="component" value="Chromosome 14"/>
</dbReference>